<gene>
    <name evidence="1" type="ORF">MRATA1EN22A_LOCUS13702</name>
</gene>
<reference evidence="1" key="1">
    <citation type="submission" date="2023-05" db="EMBL/GenBank/DDBJ databases">
        <authorList>
            <consortium name="ELIXIR-Norway"/>
        </authorList>
    </citation>
    <scope>NUCLEOTIDE SEQUENCE</scope>
</reference>
<sequence>MQSRGHGEGKLGFIELLGTVETPAVEASCALGLKNGATRRLARQLHSAAGVPLREPLCLVSLAHLLARGVLRAYNLPSRNFHICLPPKDIAPTSAARAQQALSHPALPRPGELIEQGNILEESAVREKVRRGLMGAFNSVSPTLEQQTGKNEQVPQSCEPREAKPEGKEAERSPRASGVTRARSYTYLLYEVSVAAGTSRSLAASKSAHLSSHRPAVRRLSGSQAPR</sequence>
<reference evidence="1" key="2">
    <citation type="submission" date="2025-03" db="EMBL/GenBank/DDBJ databases">
        <authorList>
            <consortium name="ELIXIR-Norway"/>
            <consortium name="Elixir Norway"/>
        </authorList>
    </citation>
    <scope>NUCLEOTIDE SEQUENCE</scope>
</reference>
<evidence type="ECO:0000313" key="2">
    <source>
        <dbReference type="Proteomes" id="UP001162501"/>
    </source>
</evidence>
<accession>A0AC59Z482</accession>
<name>A0AC59Z482_RANTA</name>
<protein>
    <submittedName>
        <fullName evidence="1">Uncharacterized protein</fullName>
    </submittedName>
</protein>
<evidence type="ECO:0000313" key="1">
    <source>
        <dbReference type="EMBL" id="CAN0209705.1"/>
    </source>
</evidence>
<organism evidence="1 2">
    <name type="scientific">Rangifer tarandus platyrhynchus</name>
    <name type="common">Svalbard reindeer</name>
    <dbReference type="NCBI Taxonomy" id="3082113"/>
    <lineage>
        <taxon>Eukaryota</taxon>
        <taxon>Metazoa</taxon>
        <taxon>Chordata</taxon>
        <taxon>Craniata</taxon>
        <taxon>Vertebrata</taxon>
        <taxon>Euteleostomi</taxon>
        <taxon>Mammalia</taxon>
        <taxon>Eutheria</taxon>
        <taxon>Laurasiatheria</taxon>
        <taxon>Artiodactyla</taxon>
        <taxon>Ruminantia</taxon>
        <taxon>Pecora</taxon>
        <taxon>Cervidae</taxon>
        <taxon>Odocoileinae</taxon>
        <taxon>Rangifer</taxon>
    </lineage>
</organism>
<proteinExistence type="predicted"/>
<dbReference type="Proteomes" id="UP001162501">
    <property type="component" value="Chromosome 23"/>
</dbReference>
<dbReference type="EMBL" id="OX596107">
    <property type="protein sequence ID" value="CAN0209705.1"/>
    <property type="molecule type" value="Genomic_DNA"/>
</dbReference>